<dbReference type="EMBL" id="LT553376">
    <property type="protein sequence ID" value="SAM00683.1"/>
    <property type="molecule type" value="Genomic_DNA"/>
</dbReference>
<accession>A0A168NJW5</accession>
<organism evidence="1">
    <name type="scientific">Absidia glauca</name>
    <name type="common">Pin mould</name>
    <dbReference type="NCBI Taxonomy" id="4829"/>
    <lineage>
        <taxon>Eukaryota</taxon>
        <taxon>Fungi</taxon>
        <taxon>Fungi incertae sedis</taxon>
        <taxon>Mucoromycota</taxon>
        <taxon>Mucoromycotina</taxon>
        <taxon>Mucoromycetes</taxon>
        <taxon>Mucorales</taxon>
        <taxon>Cunninghamellaceae</taxon>
        <taxon>Absidia</taxon>
    </lineage>
</organism>
<evidence type="ECO:0000313" key="2">
    <source>
        <dbReference type="Proteomes" id="UP000078561"/>
    </source>
</evidence>
<dbReference type="Proteomes" id="UP000078561">
    <property type="component" value="Unassembled WGS sequence"/>
</dbReference>
<protein>
    <submittedName>
        <fullName evidence="1">Uncharacterized protein</fullName>
    </submittedName>
</protein>
<sequence length="92" mass="10649">MRYFFVEPEFFENDTLDSLLNVSAVKKSGSRRAYLVIGYHLFKSGDLPMLVDLRTQIANYIDNYAHFPAIKTDRGTWLGAANRQLILLHMRP</sequence>
<reference evidence="1" key="1">
    <citation type="submission" date="2016-04" db="EMBL/GenBank/DDBJ databases">
        <authorList>
            <person name="Evans L.H."/>
            <person name="Alamgir A."/>
            <person name="Owens N."/>
            <person name="Weber N.D."/>
            <person name="Virtaneva K."/>
            <person name="Barbian K."/>
            <person name="Babar A."/>
            <person name="Rosenke K."/>
        </authorList>
    </citation>
    <scope>NUCLEOTIDE SEQUENCE [LARGE SCALE GENOMIC DNA]</scope>
    <source>
        <strain evidence="1">CBS 101.48</strain>
    </source>
</reference>
<name>A0A168NJW5_ABSGL</name>
<evidence type="ECO:0000313" key="1">
    <source>
        <dbReference type="EMBL" id="SAM00683.1"/>
    </source>
</evidence>
<dbReference type="AlphaFoldDB" id="A0A168NJW5"/>
<dbReference type="InParanoid" id="A0A168NJW5"/>
<keyword evidence="2" id="KW-1185">Reference proteome</keyword>
<proteinExistence type="predicted"/>
<gene>
    <name evidence="1" type="primary">ABSGL_06399.1 scaffold 8296</name>
</gene>